<reference evidence="1 3" key="1">
    <citation type="submission" date="2017-07" db="EMBL/GenBank/DDBJ databases">
        <title>Tamlnaduibacter salinus (Mi-7) genome sequencing.</title>
        <authorList>
            <person name="Verma A."/>
            <person name="Krishnamurthi S."/>
        </authorList>
    </citation>
    <scope>NUCLEOTIDE SEQUENCE [LARGE SCALE GENOMIC DNA]</scope>
    <source>
        <strain evidence="1 3">Mi-7</strain>
    </source>
</reference>
<name>A0A2A2I2H7_9GAMM</name>
<evidence type="ECO:0000313" key="4">
    <source>
        <dbReference type="Proteomes" id="UP000245887"/>
    </source>
</evidence>
<protein>
    <submittedName>
        <fullName evidence="1">Uncharacterized protein</fullName>
    </submittedName>
</protein>
<dbReference type="EMBL" id="QEKQ01000003">
    <property type="protein sequence ID" value="PVY77343.1"/>
    <property type="molecule type" value="Genomic_DNA"/>
</dbReference>
<evidence type="ECO:0000313" key="3">
    <source>
        <dbReference type="Proteomes" id="UP000218332"/>
    </source>
</evidence>
<organism evidence="1 3">
    <name type="scientific">Tamilnaduibacter salinus</name>
    <dbReference type="NCBI Taxonomy" id="1484056"/>
    <lineage>
        <taxon>Bacteria</taxon>
        <taxon>Pseudomonadati</taxon>
        <taxon>Pseudomonadota</taxon>
        <taxon>Gammaproteobacteria</taxon>
        <taxon>Pseudomonadales</taxon>
        <taxon>Marinobacteraceae</taxon>
        <taxon>Tamilnaduibacter</taxon>
    </lineage>
</organism>
<dbReference type="AlphaFoldDB" id="A0A2A2I2H7"/>
<evidence type="ECO:0000313" key="2">
    <source>
        <dbReference type="EMBL" id="PVY77343.1"/>
    </source>
</evidence>
<dbReference type="EMBL" id="NMPM01000058">
    <property type="protein sequence ID" value="PAV25516.1"/>
    <property type="molecule type" value="Genomic_DNA"/>
</dbReference>
<dbReference type="RefSeq" id="WP_095611423.1">
    <property type="nucleotide sequence ID" value="NZ_NMPM01000058.1"/>
</dbReference>
<sequence length="132" mass="14991">MNGMIVWIALGLAAILAIALIQKRRKDQSLGALKRSGFRPDQHWSSAISLVTEQGTKRFAIVWPGDYRVYDAHQLLGVDLKSHEIDEGGGQHKVVLRLEDPDHHSVALPTGNNRRRAEQWAEEIRAWHRSLR</sequence>
<comment type="caution">
    <text evidence="1">The sequence shown here is derived from an EMBL/GenBank/DDBJ whole genome shotgun (WGS) entry which is preliminary data.</text>
</comment>
<dbReference type="OrthoDB" id="6369530at2"/>
<proteinExistence type="predicted"/>
<dbReference type="Proteomes" id="UP000245887">
    <property type="component" value="Unassembled WGS sequence"/>
</dbReference>
<dbReference type="Proteomes" id="UP000218332">
    <property type="component" value="Unassembled WGS sequence"/>
</dbReference>
<keyword evidence="3" id="KW-1185">Reference proteome</keyword>
<evidence type="ECO:0000313" key="1">
    <source>
        <dbReference type="EMBL" id="PAV25516.1"/>
    </source>
</evidence>
<gene>
    <name evidence="2" type="ORF">C8D92_10327</name>
    <name evidence="1" type="ORF">CF392_10530</name>
</gene>
<accession>A0A2A2I2H7</accession>
<reference evidence="2 4" key="2">
    <citation type="submission" date="2018-04" db="EMBL/GenBank/DDBJ databases">
        <title>Genomic Encyclopedia of Type Strains, Phase IV (KMG-IV): sequencing the most valuable type-strain genomes for metagenomic binning, comparative biology and taxonomic classification.</title>
        <authorList>
            <person name="Goeker M."/>
        </authorList>
    </citation>
    <scope>NUCLEOTIDE SEQUENCE [LARGE SCALE GENOMIC DNA]</scope>
    <source>
        <strain evidence="2 4">DSM 28688</strain>
    </source>
</reference>